<name>A0ABP8XWB5_9ACTN</name>
<proteinExistence type="predicted"/>
<comment type="caution">
    <text evidence="2">The sequence shown here is derived from an EMBL/GenBank/DDBJ whole genome shotgun (WGS) entry which is preliminary data.</text>
</comment>
<dbReference type="Proteomes" id="UP001499974">
    <property type="component" value="Unassembled WGS sequence"/>
</dbReference>
<reference evidence="3" key="1">
    <citation type="journal article" date="2019" name="Int. J. Syst. Evol. Microbiol.">
        <title>The Global Catalogue of Microorganisms (GCM) 10K type strain sequencing project: providing services to taxonomists for standard genome sequencing and annotation.</title>
        <authorList>
            <consortium name="The Broad Institute Genomics Platform"/>
            <consortium name="The Broad Institute Genome Sequencing Center for Infectious Disease"/>
            <person name="Wu L."/>
            <person name="Ma J."/>
        </authorList>
    </citation>
    <scope>NUCLEOTIDE SEQUENCE [LARGE SCALE GENOMIC DNA]</scope>
    <source>
        <strain evidence="3">JCM 18531</strain>
    </source>
</reference>
<dbReference type="Pfam" id="PF21962">
    <property type="entry name" value="DUF6924"/>
    <property type="match status" value="1"/>
</dbReference>
<dbReference type="InterPro" id="IPR053832">
    <property type="entry name" value="DUF6924"/>
</dbReference>
<evidence type="ECO:0000259" key="1">
    <source>
        <dbReference type="Pfam" id="PF21962"/>
    </source>
</evidence>
<dbReference type="EMBL" id="BAABKM010000003">
    <property type="protein sequence ID" value="GAA4715412.1"/>
    <property type="molecule type" value="Genomic_DNA"/>
</dbReference>
<dbReference type="RefSeq" id="WP_345523167.1">
    <property type="nucleotide sequence ID" value="NZ_BAABKM010000003.1"/>
</dbReference>
<sequence>MDLTKIGAPFRGGGTPLIRTDFTSDPAWTVVVEQVTKPVDLEDPENSDPVDGYVPYIVVVDDAAFAGMSGTALAEAIAAADAEGGYVVLADARSMAEAAGGGELTVNYVDLSVPDPEDAELFGAFRGRAFRCTVAEFARVEANFSISNLDFEDFADSVDPDGVFRGFTR</sequence>
<protein>
    <recommendedName>
        <fullName evidence="1">DUF6924 domain-containing protein</fullName>
    </recommendedName>
</protein>
<accession>A0ABP8XWB5</accession>
<gene>
    <name evidence="2" type="ORF">GCM10023349_38640</name>
</gene>
<organism evidence="2 3">
    <name type="scientific">Nocardioides conyzicola</name>
    <dbReference type="NCBI Taxonomy" id="1651781"/>
    <lineage>
        <taxon>Bacteria</taxon>
        <taxon>Bacillati</taxon>
        <taxon>Actinomycetota</taxon>
        <taxon>Actinomycetes</taxon>
        <taxon>Propionibacteriales</taxon>
        <taxon>Nocardioidaceae</taxon>
        <taxon>Nocardioides</taxon>
    </lineage>
</organism>
<evidence type="ECO:0000313" key="3">
    <source>
        <dbReference type="Proteomes" id="UP001499974"/>
    </source>
</evidence>
<feature type="domain" description="DUF6924" evidence="1">
    <location>
        <begin position="15"/>
        <end position="167"/>
    </location>
</feature>
<keyword evidence="3" id="KW-1185">Reference proteome</keyword>
<evidence type="ECO:0000313" key="2">
    <source>
        <dbReference type="EMBL" id="GAA4715412.1"/>
    </source>
</evidence>